<reference evidence="2 3" key="1">
    <citation type="submission" date="2018-12" db="EMBL/GenBank/DDBJ databases">
        <title>Draft genome sequence of Xylaria grammica IHI A82.</title>
        <authorList>
            <person name="Buettner E."/>
            <person name="Kellner H."/>
        </authorList>
    </citation>
    <scope>NUCLEOTIDE SEQUENCE [LARGE SCALE GENOMIC DNA]</scope>
    <source>
        <strain evidence="2 3">IHI A82</strain>
    </source>
</reference>
<dbReference type="PANTHER" id="PTHR37017">
    <property type="entry name" value="AB HYDROLASE-1 DOMAIN-CONTAINING PROTEIN-RELATED"/>
    <property type="match status" value="1"/>
</dbReference>
<evidence type="ECO:0000313" key="3">
    <source>
        <dbReference type="Proteomes" id="UP000286045"/>
    </source>
</evidence>
<evidence type="ECO:0000313" key="2">
    <source>
        <dbReference type="EMBL" id="RWA14056.1"/>
    </source>
</evidence>
<dbReference type="InterPro" id="IPR052897">
    <property type="entry name" value="Sec-Metab_Biosynth_Hydrolase"/>
</dbReference>
<dbReference type="PANTHER" id="PTHR37017:SF13">
    <property type="entry name" value="AB HYDROLASE-1 DOMAIN-CONTAINING PROTEIN"/>
    <property type="match status" value="1"/>
</dbReference>
<dbReference type="InterPro" id="IPR000073">
    <property type="entry name" value="AB_hydrolase_1"/>
</dbReference>
<comment type="caution">
    <text evidence="2">The sequence shown here is derived from an EMBL/GenBank/DDBJ whole genome shotgun (WGS) entry which is preliminary data.</text>
</comment>
<dbReference type="EMBL" id="RYZI01000014">
    <property type="protein sequence ID" value="RWA14056.1"/>
    <property type="molecule type" value="Genomic_DNA"/>
</dbReference>
<protein>
    <recommendedName>
        <fullName evidence="1">AB hydrolase-1 domain-containing protein</fullName>
    </recommendedName>
</protein>
<name>A0A439DI29_9PEZI</name>
<evidence type="ECO:0000259" key="1">
    <source>
        <dbReference type="Pfam" id="PF12697"/>
    </source>
</evidence>
<proteinExistence type="predicted"/>
<keyword evidence="3" id="KW-1185">Reference proteome</keyword>
<dbReference type="InterPro" id="IPR029058">
    <property type="entry name" value="AB_hydrolase_fold"/>
</dbReference>
<dbReference type="Pfam" id="PF12697">
    <property type="entry name" value="Abhydrolase_6"/>
    <property type="match status" value="1"/>
</dbReference>
<dbReference type="Gene3D" id="3.40.50.1820">
    <property type="entry name" value="alpha/beta hydrolase"/>
    <property type="match status" value="1"/>
</dbReference>
<sequence>MSPTSSPKPTIVLIPGSFALPEYYKGIVDGVVANGLEIQALHLPSVGTGPNEGREGDVLPTLYDDAAHIAEEITRLADNGEDVILVTHSYGGAPGTQSVKGLAKKAREAEGKPGGLIRLAYLTSLVPSVGQTAAGVLADVPEEQRSEMQVDERGWLYHSNYKTSAALSFSDIPPEEGEAWAAKFTRHSSASFNTPLTYAGYRDVPVSYLLCEDDLVIPKDVQEAEIAMIERESGNKVHVTSIKSGHIPILSMPQEVISWITQTAEVA</sequence>
<organism evidence="2 3">
    <name type="scientific">Xylaria grammica</name>
    <dbReference type="NCBI Taxonomy" id="363999"/>
    <lineage>
        <taxon>Eukaryota</taxon>
        <taxon>Fungi</taxon>
        <taxon>Dikarya</taxon>
        <taxon>Ascomycota</taxon>
        <taxon>Pezizomycotina</taxon>
        <taxon>Sordariomycetes</taxon>
        <taxon>Xylariomycetidae</taxon>
        <taxon>Xylariales</taxon>
        <taxon>Xylariaceae</taxon>
        <taxon>Xylaria</taxon>
    </lineage>
</organism>
<accession>A0A439DI29</accession>
<feature type="domain" description="AB hydrolase-1" evidence="1">
    <location>
        <begin position="11"/>
        <end position="257"/>
    </location>
</feature>
<dbReference type="Proteomes" id="UP000286045">
    <property type="component" value="Unassembled WGS sequence"/>
</dbReference>
<dbReference type="SUPFAM" id="SSF53474">
    <property type="entry name" value="alpha/beta-Hydrolases"/>
    <property type="match status" value="1"/>
</dbReference>
<gene>
    <name evidence="2" type="ORF">EKO27_g1018</name>
</gene>
<dbReference type="AlphaFoldDB" id="A0A439DI29"/>